<evidence type="ECO:0000313" key="1">
    <source>
        <dbReference type="EMBL" id="QOP41332.1"/>
    </source>
</evidence>
<dbReference type="SUPFAM" id="SSF48371">
    <property type="entry name" value="ARM repeat"/>
    <property type="match status" value="1"/>
</dbReference>
<name>A0A7M1AY71_9BACT</name>
<proteinExistence type="predicted"/>
<dbReference type="EMBL" id="CP041165">
    <property type="protein sequence ID" value="QOP41332.1"/>
    <property type="molecule type" value="Genomic_DNA"/>
</dbReference>
<gene>
    <name evidence="1" type="ORF">FJR03_06085</name>
</gene>
<dbReference type="AlphaFoldDB" id="A0A7M1AY71"/>
<dbReference type="InterPro" id="IPR016024">
    <property type="entry name" value="ARM-type_fold"/>
</dbReference>
<dbReference type="Pfam" id="PF08713">
    <property type="entry name" value="DNA_alkylation"/>
    <property type="match status" value="1"/>
</dbReference>
<keyword evidence="2" id="KW-1185">Reference proteome</keyword>
<dbReference type="CDD" id="cd06561">
    <property type="entry name" value="AlkD_like"/>
    <property type="match status" value="1"/>
</dbReference>
<reference evidence="1 2" key="1">
    <citation type="submission" date="2019-06" db="EMBL/GenBank/DDBJ databases">
        <title>Sulfurimonas gotlandica sp. nov., a chemoautotrophic and psychrotolerant epsilonproteobacterium isolated from a pelagic redoxcline, and an emended description of the genus Sulfurimonas.</title>
        <authorList>
            <person name="Wang S."/>
            <person name="Jiang L."/>
            <person name="Shao Z."/>
        </authorList>
    </citation>
    <scope>NUCLEOTIDE SEQUENCE [LARGE SCALE GENOMIC DNA]</scope>
    <source>
        <strain evidence="1 2">B2</strain>
    </source>
</reference>
<dbReference type="Gene3D" id="1.25.10.90">
    <property type="match status" value="1"/>
</dbReference>
<sequence length="236" mass="28203">MFEQISIELQNYINKTYQESYKSFFKTKKGEYSAEDIFLGIKVPKLRKSVRKHFKTLSFEDIKKFLYSPYHEYRLFALLVLVAKYQDKNSSKEEQKRIYDFYVENISQVNNWDLVDVTTSHIIGKYLYGKEKSILYDFANSNDLWQKRIAIVSTFYFIKQGSYEDTLNIADILLNDTHDLIHKAVGWAIRNVGNKNEQIMLEYLQSRYKTMPRTTLRYAIEKLDKEIRQKYLKGLI</sequence>
<dbReference type="Proteomes" id="UP000593910">
    <property type="component" value="Chromosome"/>
</dbReference>
<dbReference type="PANTHER" id="PTHR34070:SF1">
    <property type="entry name" value="DNA ALKYLATION REPAIR PROTEIN"/>
    <property type="match status" value="1"/>
</dbReference>
<dbReference type="InterPro" id="IPR014825">
    <property type="entry name" value="DNA_alkylation"/>
</dbReference>
<evidence type="ECO:0000313" key="2">
    <source>
        <dbReference type="Proteomes" id="UP000593910"/>
    </source>
</evidence>
<dbReference type="RefSeq" id="WP_193112646.1">
    <property type="nucleotide sequence ID" value="NZ_CP041165.1"/>
</dbReference>
<dbReference type="KEGG" id="smax:FJR03_06085"/>
<dbReference type="PANTHER" id="PTHR34070">
    <property type="entry name" value="ARMADILLO-TYPE FOLD"/>
    <property type="match status" value="1"/>
</dbReference>
<protein>
    <submittedName>
        <fullName evidence="1">DNA alkylation repair protein</fullName>
    </submittedName>
</protein>
<accession>A0A7M1AY71</accession>
<organism evidence="1 2">
    <name type="scientific">Sulfurimonas marina</name>
    <dbReference type="NCBI Taxonomy" id="2590551"/>
    <lineage>
        <taxon>Bacteria</taxon>
        <taxon>Pseudomonadati</taxon>
        <taxon>Campylobacterota</taxon>
        <taxon>Epsilonproteobacteria</taxon>
        <taxon>Campylobacterales</taxon>
        <taxon>Sulfurimonadaceae</taxon>
        <taxon>Sulfurimonas</taxon>
    </lineage>
</organism>